<protein>
    <submittedName>
        <fullName evidence="2">Uncharacterized protein</fullName>
    </submittedName>
</protein>
<reference evidence="3" key="1">
    <citation type="submission" date="2013-06" db="EMBL/GenBank/DDBJ databases">
        <authorList>
            <person name="Zhao Q."/>
        </authorList>
    </citation>
    <scope>NUCLEOTIDE SEQUENCE</scope>
    <source>
        <strain evidence="3">cv. W1943</strain>
    </source>
</reference>
<dbReference type="Gramene" id="ORUFI01G22640.5">
    <property type="protein sequence ID" value="ORUFI01G22640.5"/>
    <property type="gene ID" value="ORUFI01G22640"/>
</dbReference>
<dbReference type="EnsemblPlants" id="ORUFI01G22640.5">
    <property type="protein sequence ID" value="ORUFI01G22640.5"/>
    <property type="gene ID" value="ORUFI01G22640"/>
</dbReference>
<keyword evidence="3" id="KW-1185">Reference proteome</keyword>
<reference evidence="2" key="2">
    <citation type="submission" date="2015-06" db="UniProtKB">
        <authorList>
            <consortium name="EnsemblPlants"/>
        </authorList>
    </citation>
    <scope>IDENTIFICATION</scope>
</reference>
<dbReference type="AlphaFoldDB" id="A0A0E0MY94"/>
<feature type="compositionally biased region" description="Basic and acidic residues" evidence="1">
    <location>
        <begin position="150"/>
        <end position="164"/>
    </location>
</feature>
<feature type="compositionally biased region" description="Basic residues" evidence="1">
    <location>
        <begin position="165"/>
        <end position="176"/>
    </location>
</feature>
<evidence type="ECO:0000313" key="3">
    <source>
        <dbReference type="Proteomes" id="UP000008022"/>
    </source>
</evidence>
<organism evidence="2 3">
    <name type="scientific">Oryza rufipogon</name>
    <name type="common">Brownbeard rice</name>
    <name type="synonym">Asian wild rice</name>
    <dbReference type="NCBI Taxonomy" id="4529"/>
    <lineage>
        <taxon>Eukaryota</taxon>
        <taxon>Viridiplantae</taxon>
        <taxon>Streptophyta</taxon>
        <taxon>Embryophyta</taxon>
        <taxon>Tracheophyta</taxon>
        <taxon>Spermatophyta</taxon>
        <taxon>Magnoliopsida</taxon>
        <taxon>Liliopsida</taxon>
        <taxon>Poales</taxon>
        <taxon>Poaceae</taxon>
        <taxon>BOP clade</taxon>
        <taxon>Oryzoideae</taxon>
        <taxon>Oryzeae</taxon>
        <taxon>Oryzinae</taxon>
        <taxon>Oryza</taxon>
    </lineage>
</organism>
<proteinExistence type="predicted"/>
<evidence type="ECO:0000313" key="2">
    <source>
        <dbReference type="EnsemblPlants" id="ORUFI01G22640.5"/>
    </source>
</evidence>
<feature type="region of interest" description="Disordered" evidence="1">
    <location>
        <begin position="94"/>
        <end position="176"/>
    </location>
</feature>
<dbReference type="Proteomes" id="UP000008022">
    <property type="component" value="Unassembled WGS sequence"/>
</dbReference>
<name>A0A0E0MY94_ORYRU</name>
<sequence>MFSMDGDFAPLLELIKLHRMYGLLLVMDVPWTVGDHCDVGVIGLTKCSDNLGLQPQVKGKCTNLATKATPTRNAIDGDRCSIDPSSPACYSHFAGGARPSRRSLQGGEQRQKPLPTPAHNWTGFSPKGRKSPQDNTSKEETAPAGVDVADPGRPDRAFAEDSLKRCRTSKKPKQKC</sequence>
<evidence type="ECO:0000256" key="1">
    <source>
        <dbReference type="SAM" id="MobiDB-lite"/>
    </source>
</evidence>
<accession>A0A0E0MY94</accession>